<dbReference type="RefSeq" id="WP_097939683.1">
    <property type="nucleotide sequence ID" value="NZ_BLKS01000001.1"/>
</dbReference>
<protein>
    <submittedName>
        <fullName evidence="2 3">N-acetyltransferase</fullName>
    </submittedName>
</protein>
<evidence type="ECO:0000313" key="2">
    <source>
        <dbReference type="EMBL" id="GFG51472.1"/>
    </source>
</evidence>
<evidence type="ECO:0000313" key="3">
    <source>
        <dbReference type="EMBL" id="PEG39965.1"/>
    </source>
</evidence>
<dbReference type="InterPro" id="IPR016181">
    <property type="entry name" value="Acyl_CoA_acyltransferase"/>
</dbReference>
<dbReference type="EMBL" id="PDCP01000012">
    <property type="protein sequence ID" value="PEG39965.1"/>
    <property type="molecule type" value="Genomic_DNA"/>
</dbReference>
<name>A0A2A7N7D4_MYCAG</name>
<dbReference type="Proteomes" id="UP000465302">
    <property type="component" value="Unassembled WGS sequence"/>
</dbReference>
<accession>A0A2A7N7D4</accession>
<dbReference type="SUPFAM" id="SSF55729">
    <property type="entry name" value="Acyl-CoA N-acyltransferases (Nat)"/>
    <property type="match status" value="1"/>
</dbReference>
<reference evidence="2" key="3">
    <citation type="submission" date="2020-02" db="EMBL/GenBank/DDBJ databases">
        <authorList>
            <person name="Matsumoto Y."/>
            <person name="Motooka D."/>
            <person name="Nakamura S."/>
        </authorList>
    </citation>
    <scope>NUCLEOTIDE SEQUENCE</scope>
    <source>
        <strain evidence="2">JCM 6377</strain>
    </source>
</reference>
<dbReference type="Pfam" id="PF13302">
    <property type="entry name" value="Acetyltransf_3"/>
    <property type="match status" value="1"/>
</dbReference>
<dbReference type="OrthoDB" id="9132139at2"/>
<evidence type="ECO:0000259" key="1">
    <source>
        <dbReference type="PROSITE" id="PS51186"/>
    </source>
</evidence>
<keyword evidence="3" id="KW-0808">Transferase</keyword>
<dbReference type="PROSITE" id="PS51186">
    <property type="entry name" value="GNAT"/>
    <property type="match status" value="1"/>
</dbReference>
<keyword evidence="4" id="KW-1185">Reference proteome</keyword>
<sequence length="176" mass="20012">MGDVKVLTGDRVILRAPRLDDADELFASVASDPEVTRYMSWTPHPDVDETRRVITEIFNVGEERTWLIQLRDSGEIIGTCGFRPQQPHSRDFGYCLGRRWWGKRLMPEAVDLLLAEMQSDPAVYRISAICHVDNIRSARVLERAGLSFEGRLVRHTVLPNISPEPQDVLLFAKAVK</sequence>
<gene>
    <name evidence="3" type="ORF">CQY20_08740</name>
    <name evidence="2" type="ORF">MAGR_29130</name>
</gene>
<dbReference type="PANTHER" id="PTHR43792">
    <property type="entry name" value="GNAT FAMILY, PUTATIVE (AFU_ORTHOLOGUE AFUA_3G00765)-RELATED-RELATED"/>
    <property type="match status" value="1"/>
</dbReference>
<reference evidence="2 5" key="2">
    <citation type="journal article" date="2019" name="Emerg. Microbes Infect.">
        <title>Comprehensive subspecies identification of 175 nontuberculous mycobacteria species based on 7547 genomic profiles.</title>
        <authorList>
            <person name="Matsumoto Y."/>
            <person name="Kinjo T."/>
            <person name="Motooka D."/>
            <person name="Nabeya D."/>
            <person name="Jung N."/>
            <person name="Uechi K."/>
            <person name="Horii T."/>
            <person name="Iida T."/>
            <person name="Fujita J."/>
            <person name="Nakamura S."/>
        </authorList>
    </citation>
    <scope>NUCLEOTIDE SEQUENCE [LARGE SCALE GENOMIC DNA]</scope>
    <source>
        <strain evidence="2 5">JCM 6377</strain>
    </source>
</reference>
<dbReference type="Gene3D" id="3.40.630.30">
    <property type="match status" value="1"/>
</dbReference>
<evidence type="ECO:0000313" key="4">
    <source>
        <dbReference type="Proteomes" id="UP000220914"/>
    </source>
</evidence>
<dbReference type="GO" id="GO:0016747">
    <property type="term" value="F:acyltransferase activity, transferring groups other than amino-acyl groups"/>
    <property type="evidence" value="ECO:0007669"/>
    <property type="project" value="InterPro"/>
</dbReference>
<dbReference type="AlphaFoldDB" id="A0A2A7N7D4"/>
<dbReference type="InterPro" id="IPR000182">
    <property type="entry name" value="GNAT_dom"/>
</dbReference>
<feature type="domain" description="N-acetyltransferase" evidence="1">
    <location>
        <begin position="12"/>
        <end position="164"/>
    </location>
</feature>
<evidence type="ECO:0000313" key="5">
    <source>
        <dbReference type="Proteomes" id="UP000465302"/>
    </source>
</evidence>
<proteinExistence type="predicted"/>
<dbReference type="InterPro" id="IPR051531">
    <property type="entry name" value="N-acetyltransferase"/>
</dbReference>
<organism evidence="3 4">
    <name type="scientific">Mycolicibacterium agri</name>
    <name type="common">Mycobacterium agri</name>
    <dbReference type="NCBI Taxonomy" id="36811"/>
    <lineage>
        <taxon>Bacteria</taxon>
        <taxon>Bacillati</taxon>
        <taxon>Actinomycetota</taxon>
        <taxon>Actinomycetes</taxon>
        <taxon>Mycobacteriales</taxon>
        <taxon>Mycobacteriaceae</taxon>
        <taxon>Mycolicibacterium</taxon>
    </lineage>
</organism>
<dbReference type="EMBL" id="BLKS01000001">
    <property type="protein sequence ID" value="GFG51472.1"/>
    <property type="molecule type" value="Genomic_DNA"/>
</dbReference>
<dbReference type="Proteomes" id="UP000220914">
    <property type="component" value="Unassembled WGS sequence"/>
</dbReference>
<reference evidence="3 4" key="1">
    <citation type="submission" date="2017-10" db="EMBL/GenBank/DDBJ databases">
        <title>The new phylogeny of genus Mycobacterium.</title>
        <authorList>
            <person name="Tortoli E."/>
            <person name="Trovato A."/>
            <person name="Cirillo D.M."/>
        </authorList>
    </citation>
    <scope>NUCLEOTIDE SEQUENCE [LARGE SCALE GENOMIC DNA]</scope>
    <source>
        <strain evidence="3 4">CCUG37673</strain>
    </source>
</reference>
<comment type="caution">
    <text evidence="3">The sequence shown here is derived from an EMBL/GenBank/DDBJ whole genome shotgun (WGS) entry which is preliminary data.</text>
</comment>